<name>A0A5C7W1J3_AQUAC</name>
<organism evidence="1 2">
    <name type="scientific">Aquipseudomonas alcaligenes</name>
    <name type="common">Pseudomonas alcaligenes</name>
    <dbReference type="NCBI Taxonomy" id="43263"/>
    <lineage>
        <taxon>Bacteria</taxon>
        <taxon>Pseudomonadati</taxon>
        <taxon>Pseudomonadota</taxon>
        <taxon>Gammaproteobacteria</taxon>
        <taxon>Pseudomonadales</taxon>
        <taxon>Pseudomonadaceae</taxon>
        <taxon>Aquipseudomonas</taxon>
    </lineage>
</organism>
<sequence length="270" mass="30103">MSLTVLDLMVPGPVAPSAGNLLLYVRERCLIGLHYIIAILLWRRRQVLTGLIIGGSLILGTAKASPLPPTGQRGEQAAQRLQGWQSLIAQSMQLSAADKLKTVNAFFNQHIRYGEDPEVWDQVDYWASPLETLERGAGDCEDFALAKYFTLRLLGIPEESLRLVYTTLSSTRQAHMVLGYWADDEAAPVLLDNLRSAVLPIAQRADLQMQFAFDTGQLYRFDHSRLIAVGDAQLLPGWQLLKAKVKQESHAFFTAVRLAAAEPIHVRREI</sequence>
<comment type="caution">
    <text evidence="1">The sequence shown here is derived from an EMBL/GenBank/DDBJ whole genome shotgun (WGS) entry which is preliminary data.</text>
</comment>
<dbReference type="EMBL" id="SSFO01000215">
    <property type="protein sequence ID" value="TXI30783.1"/>
    <property type="molecule type" value="Genomic_DNA"/>
</dbReference>
<dbReference type="Pfam" id="PF06035">
    <property type="entry name" value="Peptidase_C93"/>
    <property type="match status" value="1"/>
</dbReference>
<evidence type="ECO:0000313" key="1">
    <source>
        <dbReference type="EMBL" id="TXI30783.1"/>
    </source>
</evidence>
<dbReference type="PANTHER" id="PTHR39327:SF1">
    <property type="entry name" value="BLR5470 PROTEIN"/>
    <property type="match status" value="1"/>
</dbReference>
<accession>A0A5C7W1J3</accession>
<dbReference type="Proteomes" id="UP000321110">
    <property type="component" value="Unassembled WGS sequence"/>
</dbReference>
<reference evidence="1 2" key="1">
    <citation type="submission" date="2018-09" db="EMBL/GenBank/DDBJ databases">
        <title>Metagenome Assembled Genomes from an Advanced Water Purification Facility.</title>
        <authorList>
            <person name="Stamps B.W."/>
            <person name="Spear J.R."/>
        </authorList>
    </citation>
    <scope>NUCLEOTIDE SEQUENCE [LARGE SCALE GENOMIC DNA]</scope>
    <source>
        <strain evidence="1">Bin_52_1</strain>
    </source>
</reference>
<dbReference type="InterPro" id="IPR038765">
    <property type="entry name" value="Papain-like_cys_pep_sf"/>
</dbReference>
<dbReference type="AlphaFoldDB" id="A0A5C7W1J3"/>
<dbReference type="PANTHER" id="PTHR39327">
    <property type="match status" value="1"/>
</dbReference>
<protein>
    <recommendedName>
        <fullName evidence="3">Transglutaminase-like cysteine proteinase BTLCP</fullName>
    </recommendedName>
</protein>
<evidence type="ECO:0008006" key="3">
    <source>
        <dbReference type="Google" id="ProtNLM"/>
    </source>
</evidence>
<evidence type="ECO:0000313" key="2">
    <source>
        <dbReference type="Proteomes" id="UP000321110"/>
    </source>
</evidence>
<dbReference type="InterPro" id="IPR010319">
    <property type="entry name" value="Transglutaminase-like_Cys_pept"/>
</dbReference>
<dbReference type="SUPFAM" id="SSF54001">
    <property type="entry name" value="Cysteine proteinases"/>
    <property type="match status" value="1"/>
</dbReference>
<dbReference type="Gene3D" id="3.10.620.30">
    <property type="match status" value="1"/>
</dbReference>
<gene>
    <name evidence="1" type="ORF">E6Q69_12945</name>
</gene>
<proteinExistence type="predicted"/>